<protein>
    <submittedName>
        <fullName evidence="1">Uncharacterized protein</fullName>
    </submittedName>
</protein>
<accession>A0ABS2MT63</accession>
<comment type="caution">
    <text evidence="1">The sequence shown here is derived from an EMBL/GenBank/DDBJ whole genome shotgun (WGS) entry which is preliminary data.</text>
</comment>
<gene>
    <name evidence="1" type="ORF">JOC49_002172</name>
</gene>
<sequence>MGYQESYIYAKEENEFAILLDKVIELSKIWDEEWSMYTTGILMINSDVDINCDYNIHFLKKGKKLIHITGERAGQRSLARMFGDYPFDGFGLMPAECLHYLCVNGKVDINKNRNIDFEYQLLDEYLSEQF</sequence>
<dbReference type="EMBL" id="JAFBDT010000023">
    <property type="protein sequence ID" value="MBM7562611.1"/>
    <property type="molecule type" value="Genomic_DNA"/>
</dbReference>
<evidence type="ECO:0000313" key="1">
    <source>
        <dbReference type="EMBL" id="MBM7562611.1"/>
    </source>
</evidence>
<evidence type="ECO:0000313" key="2">
    <source>
        <dbReference type="Proteomes" id="UP000767854"/>
    </source>
</evidence>
<proteinExistence type="predicted"/>
<name>A0ABS2MT63_9FIRM</name>
<keyword evidence="2" id="KW-1185">Reference proteome</keyword>
<dbReference type="Proteomes" id="UP000767854">
    <property type="component" value="Unassembled WGS sequence"/>
</dbReference>
<dbReference type="RefSeq" id="WP_204665040.1">
    <property type="nucleotide sequence ID" value="NZ_JAFBDT010000023.1"/>
</dbReference>
<reference evidence="1 2" key="1">
    <citation type="submission" date="2021-01" db="EMBL/GenBank/DDBJ databases">
        <title>Genomic Encyclopedia of Type Strains, Phase IV (KMG-IV): sequencing the most valuable type-strain genomes for metagenomic binning, comparative biology and taxonomic classification.</title>
        <authorList>
            <person name="Goeker M."/>
        </authorList>
    </citation>
    <scope>NUCLEOTIDE SEQUENCE [LARGE SCALE GENOMIC DNA]</scope>
    <source>
        <strain evidence="1 2">DSM 24436</strain>
    </source>
</reference>
<organism evidence="1 2">
    <name type="scientific">Fusibacter tunisiensis</name>
    <dbReference type="NCBI Taxonomy" id="1008308"/>
    <lineage>
        <taxon>Bacteria</taxon>
        <taxon>Bacillati</taxon>
        <taxon>Bacillota</taxon>
        <taxon>Clostridia</taxon>
        <taxon>Eubacteriales</taxon>
        <taxon>Eubacteriales Family XII. Incertae Sedis</taxon>
        <taxon>Fusibacter</taxon>
    </lineage>
</organism>